<dbReference type="PANTHER" id="PTHR43469">
    <property type="entry name" value="DISULFIDE FORMATION PROTEIN-RELATED"/>
    <property type="match status" value="1"/>
</dbReference>
<dbReference type="Gene3D" id="1.20.1550.10">
    <property type="entry name" value="DsbB-like"/>
    <property type="match status" value="1"/>
</dbReference>
<evidence type="ECO:0000256" key="3">
    <source>
        <dbReference type="ARBA" id="ARBA00022448"/>
    </source>
</evidence>
<keyword evidence="10" id="KW-0143">Chaperone</keyword>
<dbReference type="SUPFAM" id="SSF158442">
    <property type="entry name" value="DsbB-like"/>
    <property type="match status" value="1"/>
</dbReference>
<evidence type="ECO:0000256" key="12">
    <source>
        <dbReference type="SAM" id="Phobius"/>
    </source>
</evidence>
<keyword evidence="4 12" id="KW-0812">Transmembrane</keyword>
<feature type="transmembrane region" description="Helical" evidence="12">
    <location>
        <begin position="112"/>
        <end position="138"/>
    </location>
</feature>
<keyword evidence="6 12" id="KW-1133">Transmembrane helix</keyword>
<reference evidence="13 16" key="2">
    <citation type="submission" date="2022-05" db="EMBL/GenBank/DDBJ databases">
        <title>Genome Sequencing of Bee-Associated Microbes.</title>
        <authorList>
            <person name="Dunlap C."/>
        </authorList>
    </citation>
    <scope>NUCLEOTIDE SEQUENCE [LARGE SCALE GENOMIC DNA]</scope>
    <source>
        <strain evidence="13 16">NRRL B-23120</strain>
    </source>
</reference>
<gene>
    <name evidence="13" type="ORF">M5X16_04615</name>
    <name evidence="14" type="ORF">PC41400_09700</name>
</gene>
<dbReference type="AlphaFoldDB" id="A0A410WUB4"/>
<evidence type="ECO:0000313" key="14">
    <source>
        <dbReference type="EMBL" id="QAV17924.1"/>
    </source>
</evidence>
<keyword evidence="7" id="KW-0560">Oxidoreductase</keyword>
<keyword evidence="16" id="KW-1185">Reference proteome</keyword>
<evidence type="ECO:0000313" key="16">
    <source>
        <dbReference type="Proteomes" id="UP001527202"/>
    </source>
</evidence>
<dbReference type="GeneID" id="95375080"/>
<name>A0A410WUB4_9BACL</name>
<evidence type="ECO:0000256" key="10">
    <source>
        <dbReference type="ARBA" id="ARBA00023186"/>
    </source>
</evidence>
<protein>
    <submittedName>
        <fullName evidence="14">Disulfide bond formation protein B</fullName>
    </submittedName>
    <submittedName>
        <fullName evidence="13">Disulfide oxidoreductase</fullName>
    </submittedName>
</protein>
<dbReference type="HAMAP" id="MF_00287">
    <property type="entry name" value="BdbC"/>
    <property type="match status" value="1"/>
</dbReference>
<comment type="subcellular location">
    <subcellularLocation>
        <location evidence="1">Membrane</location>
        <topology evidence="1">Multi-pass membrane protein</topology>
    </subcellularLocation>
</comment>
<evidence type="ECO:0000256" key="4">
    <source>
        <dbReference type="ARBA" id="ARBA00022692"/>
    </source>
</evidence>
<dbReference type="EMBL" id="JAMDMJ010000004">
    <property type="protein sequence ID" value="MCY9595058.1"/>
    <property type="molecule type" value="Genomic_DNA"/>
</dbReference>
<dbReference type="GO" id="GO:0016020">
    <property type="term" value="C:membrane"/>
    <property type="evidence" value="ECO:0007669"/>
    <property type="project" value="UniProtKB-SubCell"/>
</dbReference>
<dbReference type="Pfam" id="PF02600">
    <property type="entry name" value="DsbB"/>
    <property type="match status" value="1"/>
</dbReference>
<comment type="similarity">
    <text evidence="2">Belongs to the DsbB family. BdbC subfamily.</text>
</comment>
<evidence type="ECO:0000256" key="5">
    <source>
        <dbReference type="ARBA" id="ARBA00022982"/>
    </source>
</evidence>
<evidence type="ECO:0000313" key="13">
    <source>
        <dbReference type="EMBL" id="MCY9595058.1"/>
    </source>
</evidence>
<dbReference type="EMBL" id="CP026520">
    <property type="protein sequence ID" value="QAV17924.1"/>
    <property type="molecule type" value="Genomic_DNA"/>
</dbReference>
<dbReference type="Proteomes" id="UP001527202">
    <property type="component" value="Unassembled WGS sequence"/>
</dbReference>
<dbReference type="InterPro" id="IPR003752">
    <property type="entry name" value="DiS_bond_form_DsbB/BdbC"/>
</dbReference>
<dbReference type="KEGG" id="pchi:PC41400_09700"/>
<dbReference type="NCBIfam" id="NF002849">
    <property type="entry name" value="PRK03113.1"/>
    <property type="match status" value="1"/>
</dbReference>
<dbReference type="InterPro" id="IPR023380">
    <property type="entry name" value="DsbB-like_sf"/>
</dbReference>
<feature type="transmembrane region" description="Helical" evidence="12">
    <location>
        <begin position="42"/>
        <end position="60"/>
    </location>
</feature>
<reference evidence="14 15" key="1">
    <citation type="submission" date="2018-01" db="EMBL/GenBank/DDBJ databases">
        <title>The whole genome sequencing and assembly of Paenibacillus chitinolyticus KCCM 41400 strain.</title>
        <authorList>
            <person name="Kim J.-Y."/>
            <person name="Park M.-K."/>
            <person name="Lee Y.-J."/>
            <person name="Yi H."/>
            <person name="Bahn Y.-S."/>
            <person name="Kim J.F."/>
            <person name="Lee D.-W."/>
        </authorList>
    </citation>
    <scope>NUCLEOTIDE SEQUENCE [LARGE SCALE GENOMIC DNA]</scope>
    <source>
        <strain evidence="14 15">KCCM 41400</strain>
    </source>
</reference>
<evidence type="ECO:0000256" key="9">
    <source>
        <dbReference type="ARBA" id="ARBA00023157"/>
    </source>
</evidence>
<evidence type="ECO:0000256" key="2">
    <source>
        <dbReference type="ARBA" id="ARBA00007602"/>
    </source>
</evidence>
<keyword evidence="5" id="KW-0249">Electron transport</keyword>
<evidence type="ECO:0000313" key="15">
    <source>
        <dbReference type="Proteomes" id="UP000288943"/>
    </source>
</evidence>
<dbReference type="OrthoDB" id="158402at2"/>
<evidence type="ECO:0000256" key="1">
    <source>
        <dbReference type="ARBA" id="ARBA00004141"/>
    </source>
</evidence>
<evidence type="ECO:0000256" key="6">
    <source>
        <dbReference type="ARBA" id="ARBA00022989"/>
    </source>
</evidence>
<accession>A0A410WUB4</accession>
<organism evidence="14 15">
    <name type="scientific">Paenibacillus chitinolyticus</name>
    <dbReference type="NCBI Taxonomy" id="79263"/>
    <lineage>
        <taxon>Bacteria</taxon>
        <taxon>Bacillati</taxon>
        <taxon>Bacillota</taxon>
        <taxon>Bacilli</taxon>
        <taxon>Bacillales</taxon>
        <taxon>Paenibacillaceae</taxon>
        <taxon>Paenibacillus</taxon>
    </lineage>
</organism>
<keyword evidence="9" id="KW-1015">Disulfide bond</keyword>
<keyword evidence="11" id="KW-0676">Redox-active center</keyword>
<dbReference type="PIRSF" id="PIRSF036659">
    <property type="entry name" value="BdbC"/>
    <property type="match status" value="1"/>
</dbReference>
<evidence type="ECO:0000256" key="11">
    <source>
        <dbReference type="ARBA" id="ARBA00023284"/>
    </source>
</evidence>
<evidence type="ECO:0000256" key="7">
    <source>
        <dbReference type="ARBA" id="ARBA00023002"/>
    </source>
</evidence>
<dbReference type="GO" id="GO:0006457">
    <property type="term" value="P:protein folding"/>
    <property type="evidence" value="ECO:0007669"/>
    <property type="project" value="InterPro"/>
</dbReference>
<feature type="transmembrane region" description="Helical" evidence="12">
    <location>
        <begin position="67"/>
        <end position="86"/>
    </location>
</feature>
<keyword evidence="8 12" id="KW-0472">Membrane</keyword>
<dbReference type="InterPro" id="IPR012187">
    <property type="entry name" value="Disulphide_bond_form_BdbC"/>
</dbReference>
<sequence>MKSNSFLKNNALHMAWAISVVATLGSLYFSEIMDFTPCKLCWYQRILMYPLVLILGIAATRKDNKQVIYALPFSVWGMGISLYHYLMQKTSLFKEAASKCGIVACDQDYIDWLGFITIPLLAFTAFTLITVILGLLWVQMRKER</sequence>
<dbReference type="RefSeq" id="WP_042230941.1">
    <property type="nucleotide sequence ID" value="NZ_BQWH01000001.1"/>
</dbReference>
<feature type="transmembrane region" description="Helical" evidence="12">
    <location>
        <begin position="12"/>
        <end position="30"/>
    </location>
</feature>
<keyword evidence="3" id="KW-0813">Transport</keyword>
<proteinExistence type="inferred from homology"/>
<dbReference type="Proteomes" id="UP000288943">
    <property type="component" value="Chromosome"/>
</dbReference>
<dbReference type="GO" id="GO:0015035">
    <property type="term" value="F:protein-disulfide reductase activity"/>
    <property type="evidence" value="ECO:0007669"/>
    <property type="project" value="InterPro"/>
</dbReference>
<dbReference type="PANTHER" id="PTHR43469:SF1">
    <property type="entry name" value="SPBETA PROPHAGE-DERIVED DISULFIDE BOND FORMATION PROTEIN B"/>
    <property type="match status" value="1"/>
</dbReference>
<evidence type="ECO:0000256" key="8">
    <source>
        <dbReference type="ARBA" id="ARBA00023136"/>
    </source>
</evidence>